<proteinExistence type="inferred from homology"/>
<gene>
    <name evidence="7" type="ORF">JonanDRAFT_0099</name>
</gene>
<dbReference type="Pfam" id="PF00497">
    <property type="entry name" value="SBP_bac_3"/>
    <property type="match status" value="1"/>
</dbReference>
<evidence type="ECO:0000256" key="4">
    <source>
        <dbReference type="RuleBase" id="RU003744"/>
    </source>
</evidence>
<dbReference type="InterPro" id="IPR001638">
    <property type="entry name" value="Solute-binding_3/MltF_N"/>
</dbReference>
<dbReference type="Proteomes" id="UP000003806">
    <property type="component" value="Chromosome"/>
</dbReference>
<sequence>MSIRQTSALLVLGMVLLGSAAFAADKQKVIVGTSASYKPWAFQKDDKAQGFEIDVWREIAKRNNYELEIKLGQFSGLVGMLDAGEIDTVAHQMSITPARLEKYAFSTPYAYSYYDFFVKNDSPLKTKEDLKGHKVGCWLGGNGEATLRAINDKYNLGLDIVTYDGIAMENEAVIGRIDAFWQGEIKTKTVIAEQNLPLQQLNEKLVYETNAYPFRKDAQGEKLATEVSKAIDDMRADGTLSQLSMKWFNVDTTQSTEK</sequence>
<comment type="subcellular location">
    <subcellularLocation>
        <location evidence="1">Cell envelope</location>
    </subcellularLocation>
</comment>
<comment type="similarity">
    <text evidence="2 4">Belongs to the bacterial solute-binding protein 3 family.</text>
</comment>
<dbReference type="eggNOG" id="COG0834">
    <property type="taxonomic scope" value="Bacteria"/>
</dbReference>
<keyword evidence="8" id="KW-1185">Reference proteome</keyword>
<evidence type="ECO:0000256" key="1">
    <source>
        <dbReference type="ARBA" id="ARBA00004196"/>
    </source>
</evidence>
<dbReference type="SMART" id="SM00062">
    <property type="entry name" value="PBPb"/>
    <property type="match status" value="1"/>
</dbReference>
<evidence type="ECO:0000256" key="2">
    <source>
        <dbReference type="ARBA" id="ARBA00010333"/>
    </source>
</evidence>
<dbReference type="InterPro" id="IPR018313">
    <property type="entry name" value="SBP_3_CS"/>
</dbReference>
<evidence type="ECO:0000256" key="5">
    <source>
        <dbReference type="SAM" id="SignalP"/>
    </source>
</evidence>
<name>H0ULY8_9BACT</name>
<dbReference type="PANTHER" id="PTHR35936:SF19">
    <property type="entry name" value="AMINO-ACID-BINDING PROTEIN YXEM-RELATED"/>
    <property type="match status" value="1"/>
</dbReference>
<accession>H0ULY8</accession>
<dbReference type="SUPFAM" id="SSF53850">
    <property type="entry name" value="Periplasmic binding protein-like II"/>
    <property type="match status" value="1"/>
</dbReference>
<dbReference type="PANTHER" id="PTHR35936">
    <property type="entry name" value="MEMBRANE-BOUND LYTIC MUREIN TRANSGLYCOSYLASE F"/>
    <property type="match status" value="1"/>
</dbReference>
<evidence type="ECO:0000313" key="7">
    <source>
        <dbReference type="EMBL" id="EHM12530.1"/>
    </source>
</evidence>
<dbReference type="OrthoDB" id="8613538at2"/>
<dbReference type="STRING" id="885272.JonanDRAFT_0099"/>
<protein>
    <submittedName>
        <fullName evidence="7">Periplasmic component of amino acid ABC-type transporter/signal transduction system</fullName>
    </submittedName>
</protein>
<dbReference type="GO" id="GO:0030313">
    <property type="term" value="C:cell envelope"/>
    <property type="evidence" value="ECO:0007669"/>
    <property type="project" value="UniProtKB-SubCell"/>
</dbReference>
<keyword evidence="3 5" id="KW-0732">Signal</keyword>
<feature type="chain" id="PRO_5003540887" evidence="5">
    <location>
        <begin position="24"/>
        <end position="258"/>
    </location>
</feature>
<reference evidence="7 8" key="1">
    <citation type="submission" date="2011-11" db="EMBL/GenBank/DDBJ databases">
        <title>The Noncontiguous Finished genome of Jonquetella anthropi DSM 22815.</title>
        <authorList>
            <consortium name="US DOE Joint Genome Institute (JGI-PGF)"/>
            <person name="Lucas S."/>
            <person name="Copeland A."/>
            <person name="Lapidus A."/>
            <person name="Glavina del Rio T."/>
            <person name="Dalin E."/>
            <person name="Tice H."/>
            <person name="Bruce D."/>
            <person name="Goodwin L."/>
            <person name="Pitluck S."/>
            <person name="Peters L."/>
            <person name="Mikhailova N."/>
            <person name="Held B."/>
            <person name="Kyrpides N."/>
            <person name="Mavromatis K."/>
            <person name="Ivanova N."/>
            <person name="Markowitz V."/>
            <person name="Cheng J.-F."/>
            <person name="Hugenholtz P."/>
            <person name="Woyke T."/>
            <person name="Wu D."/>
            <person name="Gronow S."/>
            <person name="Wellnitz S."/>
            <person name="Brambilla E."/>
            <person name="Klenk H.-P."/>
            <person name="Eisen J.A."/>
        </authorList>
    </citation>
    <scope>NUCLEOTIDE SEQUENCE [LARGE SCALE GENOMIC DNA]</scope>
    <source>
        <strain evidence="7 8">DSM 22815</strain>
    </source>
</reference>
<organism evidence="7 8">
    <name type="scientific">Jonquetella anthropi DSM 22815</name>
    <dbReference type="NCBI Taxonomy" id="885272"/>
    <lineage>
        <taxon>Bacteria</taxon>
        <taxon>Thermotogati</taxon>
        <taxon>Synergistota</taxon>
        <taxon>Synergistia</taxon>
        <taxon>Synergistales</taxon>
        <taxon>Dethiosulfovibrionaceae</taxon>
        <taxon>Jonquetella</taxon>
    </lineage>
</organism>
<dbReference type="HOGENOM" id="CLU_019602_18_5_0"/>
<feature type="domain" description="Solute-binding protein family 3/N-terminal" evidence="6">
    <location>
        <begin position="28"/>
        <end position="251"/>
    </location>
</feature>
<evidence type="ECO:0000313" key="8">
    <source>
        <dbReference type="Proteomes" id="UP000003806"/>
    </source>
</evidence>
<evidence type="ECO:0000256" key="3">
    <source>
        <dbReference type="ARBA" id="ARBA00022729"/>
    </source>
</evidence>
<dbReference type="PROSITE" id="PS01039">
    <property type="entry name" value="SBP_BACTERIAL_3"/>
    <property type="match status" value="1"/>
</dbReference>
<dbReference type="EMBL" id="CM001376">
    <property type="protein sequence ID" value="EHM12530.1"/>
    <property type="molecule type" value="Genomic_DNA"/>
</dbReference>
<evidence type="ECO:0000259" key="6">
    <source>
        <dbReference type="SMART" id="SM00062"/>
    </source>
</evidence>
<feature type="signal peptide" evidence="5">
    <location>
        <begin position="1"/>
        <end position="23"/>
    </location>
</feature>
<dbReference type="RefSeq" id="WP_008521959.1">
    <property type="nucleotide sequence ID" value="NZ_CM001376.1"/>
</dbReference>
<dbReference type="AlphaFoldDB" id="H0ULY8"/>
<dbReference type="Gene3D" id="3.40.190.10">
    <property type="entry name" value="Periplasmic binding protein-like II"/>
    <property type="match status" value="2"/>
</dbReference>